<feature type="domain" description="Type 4 fimbrial biogenesis protein PilX N-terminal" evidence="1">
    <location>
        <begin position="6"/>
        <end position="52"/>
    </location>
</feature>
<dbReference type="STRING" id="490188.SAMN04488068_1609"/>
<evidence type="ECO:0000313" key="2">
    <source>
        <dbReference type="EMBL" id="SHG84096.1"/>
    </source>
</evidence>
<protein>
    <submittedName>
        <fullName evidence="2">PilX N-terminal</fullName>
    </submittedName>
</protein>
<dbReference type="EMBL" id="FQWZ01000003">
    <property type="protein sequence ID" value="SHG84096.1"/>
    <property type="molecule type" value="Genomic_DNA"/>
</dbReference>
<dbReference type="Pfam" id="PF14341">
    <property type="entry name" value="PilX_N"/>
    <property type="match status" value="1"/>
</dbReference>
<gene>
    <name evidence="2" type="ORF">SAMN04488068_1609</name>
</gene>
<organism evidence="2 3">
    <name type="scientific">Hydrocarboniphaga daqingensis</name>
    <dbReference type="NCBI Taxonomy" id="490188"/>
    <lineage>
        <taxon>Bacteria</taxon>
        <taxon>Pseudomonadati</taxon>
        <taxon>Pseudomonadota</taxon>
        <taxon>Gammaproteobacteria</taxon>
        <taxon>Nevskiales</taxon>
        <taxon>Nevskiaceae</taxon>
        <taxon>Hydrocarboniphaga</taxon>
    </lineage>
</organism>
<evidence type="ECO:0000259" key="1">
    <source>
        <dbReference type="Pfam" id="PF14341"/>
    </source>
</evidence>
<sequence length="188" mass="19940">MRRQHGAALATSLLFLVIMTLLGLAAMRSGTIGLRLSQNEGSRLDAQQNAQTLLEAISNRSASFTVLPGSDYIQSCVIGSSLSASKLSTQQGFSCPSANADTALLPATHYSSYLYGSVRREAINGGDFAPVTAMREGDSGDRYDYALFTVTAGYDRVATTDDEMAQGGAEIAQGVYVKVARVRGLTQQ</sequence>
<proteinExistence type="predicted"/>
<evidence type="ECO:0000313" key="3">
    <source>
        <dbReference type="Proteomes" id="UP000199758"/>
    </source>
</evidence>
<accession>A0A1M5N3E1</accession>
<dbReference type="RefSeq" id="WP_072896307.1">
    <property type="nucleotide sequence ID" value="NZ_FQWZ01000003.1"/>
</dbReference>
<keyword evidence="3" id="KW-1185">Reference proteome</keyword>
<dbReference type="AlphaFoldDB" id="A0A1M5N3E1"/>
<dbReference type="InterPro" id="IPR025746">
    <property type="entry name" value="PilX_N_dom"/>
</dbReference>
<dbReference type="Proteomes" id="UP000199758">
    <property type="component" value="Unassembled WGS sequence"/>
</dbReference>
<name>A0A1M5N3E1_9GAMM</name>
<reference evidence="2 3" key="1">
    <citation type="submission" date="2016-11" db="EMBL/GenBank/DDBJ databases">
        <authorList>
            <person name="Jaros S."/>
            <person name="Januszkiewicz K."/>
            <person name="Wedrychowicz H."/>
        </authorList>
    </citation>
    <scope>NUCLEOTIDE SEQUENCE [LARGE SCALE GENOMIC DNA]</scope>
    <source>
        <strain evidence="2 3">CGMCC 1.7049</strain>
    </source>
</reference>